<evidence type="ECO:0000313" key="3">
    <source>
        <dbReference type="Proteomes" id="UP000698963"/>
    </source>
</evidence>
<dbReference type="AlphaFoldDB" id="A0A921AXL6"/>
<gene>
    <name evidence="2" type="ORF">K8W16_09770</name>
</gene>
<feature type="domain" description="ABM" evidence="1">
    <location>
        <begin position="9"/>
        <end position="97"/>
    </location>
</feature>
<dbReference type="SUPFAM" id="SSF54909">
    <property type="entry name" value="Dimeric alpha+beta barrel"/>
    <property type="match status" value="1"/>
</dbReference>
<organism evidence="2 3">
    <name type="scientific">Mailhella massiliensis</name>
    <dbReference type="NCBI Taxonomy" id="1903261"/>
    <lineage>
        <taxon>Bacteria</taxon>
        <taxon>Pseudomonadati</taxon>
        <taxon>Thermodesulfobacteriota</taxon>
        <taxon>Desulfovibrionia</taxon>
        <taxon>Desulfovibrionales</taxon>
        <taxon>Desulfovibrionaceae</taxon>
        <taxon>Mailhella</taxon>
    </lineage>
</organism>
<evidence type="ECO:0000313" key="2">
    <source>
        <dbReference type="EMBL" id="HJD97916.1"/>
    </source>
</evidence>
<dbReference type="EMBL" id="DYZA01000199">
    <property type="protein sequence ID" value="HJD97916.1"/>
    <property type="molecule type" value="Genomic_DNA"/>
</dbReference>
<sequence>MKRTTNEEIDVIAILTVRKGMEEEFKEEVKKFMITIVNHDGLLYHSFHQSQEQPQDFIFYERYLSAMHLDLHTRSQEIKKWTAVRDRYVIKRTFITARPLLRLCMKNSDMPHEDREIIIPTNTVFPPCVPSCS</sequence>
<dbReference type="Gene3D" id="3.30.70.100">
    <property type="match status" value="1"/>
</dbReference>
<name>A0A921AXL6_9BACT</name>
<keyword evidence="2" id="KW-0503">Monooxygenase</keyword>
<dbReference type="GO" id="GO:0004497">
    <property type="term" value="F:monooxygenase activity"/>
    <property type="evidence" value="ECO:0007669"/>
    <property type="project" value="UniProtKB-KW"/>
</dbReference>
<dbReference type="InterPro" id="IPR011008">
    <property type="entry name" value="Dimeric_a/b-barrel"/>
</dbReference>
<comment type="caution">
    <text evidence="2">The sequence shown here is derived from an EMBL/GenBank/DDBJ whole genome shotgun (WGS) entry which is preliminary data.</text>
</comment>
<proteinExistence type="predicted"/>
<keyword evidence="2" id="KW-0560">Oxidoreductase</keyword>
<dbReference type="PROSITE" id="PS51725">
    <property type="entry name" value="ABM"/>
    <property type="match status" value="1"/>
</dbReference>
<dbReference type="Proteomes" id="UP000698963">
    <property type="component" value="Unassembled WGS sequence"/>
</dbReference>
<dbReference type="RefSeq" id="WP_304123070.1">
    <property type="nucleotide sequence ID" value="NZ_DYZA01000199.1"/>
</dbReference>
<reference evidence="2" key="2">
    <citation type="submission" date="2021-09" db="EMBL/GenBank/DDBJ databases">
        <authorList>
            <person name="Gilroy R."/>
        </authorList>
    </citation>
    <scope>NUCLEOTIDE SEQUENCE</scope>
    <source>
        <strain evidence="2">ChiGjej2B2-19336</strain>
    </source>
</reference>
<accession>A0A921AXL6</accession>
<dbReference type="InterPro" id="IPR007138">
    <property type="entry name" value="ABM_dom"/>
</dbReference>
<protein>
    <submittedName>
        <fullName evidence="2">Antibiotic biosynthesis monooxygenase</fullName>
    </submittedName>
</protein>
<evidence type="ECO:0000259" key="1">
    <source>
        <dbReference type="PROSITE" id="PS51725"/>
    </source>
</evidence>
<dbReference type="Pfam" id="PF03992">
    <property type="entry name" value="ABM"/>
    <property type="match status" value="1"/>
</dbReference>
<reference evidence="2" key="1">
    <citation type="journal article" date="2021" name="PeerJ">
        <title>Extensive microbial diversity within the chicken gut microbiome revealed by metagenomics and culture.</title>
        <authorList>
            <person name="Gilroy R."/>
            <person name="Ravi A."/>
            <person name="Getino M."/>
            <person name="Pursley I."/>
            <person name="Horton D.L."/>
            <person name="Alikhan N.F."/>
            <person name="Baker D."/>
            <person name="Gharbi K."/>
            <person name="Hall N."/>
            <person name="Watson M."/>
            <person name="Adriaenssens E.M."/>
            <person name="Foster-Nyarko E."/>
            <person name="Jarju S."/>
            <person name="Secka A."/>
            <person name="Antonio M."/>
            <person name="Oren A."/>
            <person name="Chaudhuri R.R."/>
            <person name="La Ragione R."/>
            <person name="Hildebrand F."/>
            <person name="Pallen M.J."/>
        </authorList>
    </citation>
    <scope>NUCLEOTIDE SEQUENCE</scope>
    <source>
        <strain evidence="2">ChiGjej2B2-19336</strain>
    </source>
</reference>